<evidence type="ECO:0000313" key="3">
    <source>
        <dbReference type="EMBL" id="KAF2726904.1"/>
    </source>
</evidence>
<evidence type="ECO:0000256" key="1">
    <source>
        <dbReference type="SAM" id="MobiDB-lite"/>
    </source>
</evidence>
<dbReference type="EMBL" id="ML996374">
    <property type="protein sequence ID" value="KAF2726904.1"/>
    <property type="molecule type" value="Genomic_DNA"/>
</dbReference>
<accession>A0A9P4QL42</accession>
<evidence type="ECO:0000259" key="2">
    <source>
        <dbReference type="Pfam" id="PF06985"/>
    </source>
</evidence>
<reference evidence="3" key="1">
    <citation type="journal article" date="2020" name="Stud. Mycol.">
        <title>101 Dothideomycetes genomes: a test case for predicting lifestyles and emergence of pathogens.</title>
        <authorList>
            <person name="Haridas S."/>
            <person name="Albert R."/>
            <person name="Binder M."/>
            <person name="Bloem J."/>
            <person name="Labutti K."/>
            <person name="Salamov A."/>
            <person name="Andreopoulos B."/>
            <person name="Baker S."/>
            <person name="Barry K."/>
            <person name="Bills G."/>
            <person name="Bluhm B."/>
            <person name="Cannon C."/>
            <person name="Castanera R."/>
            <person name="Culley D."/>
            <person name="Daum C."/>
            <person name="Ezra D."/>
            <person name="Gonzalez J."/>
            <person name="Henrissat B."/>
            <person name="Kuo A."/>
            <person name="Liang C."/>
            <person name="Lipzen A."/>
            <person name="Lutzoni F."/>
            <person name="Magnuson J."/>
            <person name="Mondo S."/>
            <person name="Nolan M."/>
            <person name="Ohm R."/>
            <person name="Pangilinan J."/>
            <person name="Park H.-J."/>
            <person name="Ramirez L."/>
            <person name="Alfaro M."/>
            <person name="Sun H."/>
            <person name="Tritt A."/>
            <person name="Yoshinaga Y."/>
            <person name="Zwiers L.-H."/>
            <person name="Turgeon B."/>
            <person name="Goodwin S."/>
            <person name="Spatafora J."/>
            <person name="Crous P."/>
            <person name="Grigoriev I."/>
        </authorList>
    </citation>
    <scope>NUCLEOTIDE SEQUENCE</scope>
    <source>
        <strain evidence="3">CBS 125425</strain>
    </source>
</reference>
<feature type="region of interest" description="Disordered" evidence="1">
    <location>
        <begin position="733"/>
        <end position="758"/>
    </location>
</feature>
<dbReference type="InterPro" id="IPR010730">
    <property type="entry name" value="HET"/>
</dbReference>
<dbReference type="Proteomes" id="UP000799444">
    <property type="component" value="Unassembled WGS sequence"/>
</dbReference>
<proteinExistence type="predicted"/>
<feature type="domain" description="Heterokaryon incompatibility" evidence="2">
    <location>
        <begin position="242"/>
        <end position="396"/>
    </location>
</feature>
<feature type="domain" description="Heterokaryon incompatibility" evidence="2">
    <location>
        <begin position="890"/>
        <end position="996"/>
    </location>
</feature>
<name>A0A9P4QL42_9PLEO</name>
<dbReference type="AlphaFoldDB" id="A0A9P4QL42"/>
<evidence type="ECO:0000313" key="4">
    <source>
        <dbReference type="Proteomes" id="UP000799444"/>
    </source>
</evidence>
<dbReference type="PANTHER" id="PTHR24148:SF64">
    <property type="entry name" value="HETEROKARYON INCOMPATIBILITY DOMAIN-CONTAINING PROTEIN"/>
    <property type="match status" value="1"/>
</dbReference>
<comment type="caution">
    <text evidence="3">The sequence shown here is derived from an EMBL/GenBank/DDBJ whole genome shotgun (WGS) entry which is preliminary data.</text>
</comment>
<gene>
    <name evidence="3" type="ORF">EJ04DRAFT_557715</name>
</gene>
<sequence length="996" mass="112671">MDSQDSCTSISLFEVYINATQHSLQDTVLRDFTQDLAALYYVAAVLGASPNELITVGTAPELDIHQERSFWIIWHWWSRFRAEWEVSEDASPGAWRRLRADGKQFDIRPIGAGLEYYFAAWRLFGMELYESDDPFQDKGLRRCREVAALQSACYFTAMACGESLQSSPTSLDTQKLTVEETGNSQRVLGHSDLPGLHPRCVAGATISSCSWITDASELPYYLWDIKAERTVEVDTLTSRPSYTAISHTWGRWRTGTSVKLRFVSDWEVPQNSIFDVSQMPSILGSVPVPTPYIWFDLVCIPQDHSERADIEIAKQASIFRQATHAIIWLNQIDEWTGLRHAVDWMCQRYLASFGPLEACTPDPPTGLFNDYDLHGTTTDEDMEASGWFTSLWTLQEICLRPDMWLCSRDWQLFTVGNHMPVPFNTIVALTGQCLHLLDGEAILHSRPVLDLSNTFMTRTERIGFMLRAKSYPRGFIELVELFDRTGMRDLHVMKKVDIMLLGSQRYCEGRRAEAIMSVLDAKRWRGLKKPGSLVLGQYELEFVRENAREMGPSFYNFLSFSRDAEFVMNPRSRGTLLPFEDRSGQSTESKWMLDLDLGEKLDNPTVKTWEIQQSGAVKIPEAAILVSTFNASEGDMIGNIWLTYPEPDDDDPRFEVFPGTRSRSCDLREWCRSYRNATANYAVELGRVWGASRGLLLKEMSPGSKTLYKVGNYIISMRRFGTLGVTGLESTPVEQASGRTGTAGANPAAASPSVAPTHASPTFLDTHSHESSNLTITSQSNLDRAILNLYINECFLPVIRRHLLSLTKMPKDPNPRTRQYDFNLVENYWPRRLLHIPTMTSVKRHTEDEYRQDSGPALPIKGTEWAIPPIKPEYFTVDAFQKLVNCHLGSDNIDWAWIDVACINQASNSPENAEEVGHQAAIFDKAVAVFVWLWSLDSTTLEAAYKEIGERALQLGEHVGETPRTLSMAVYETMVGLRTALGSFFGDPWFSSLWTL</sequence>
<dbReference type="Pfam" id="PF06985">
    <property type="entry name" value="HET"/>
    <property type="match status" value="2"/>
</dbReference>
<dbReference type="OrthoDB" id="3790621at2759"/>
<dbReference type="InterPro" id="IPR052895">
    <property type="entry name" value="HetReg/Transcr_Mod"/>
</dbReference>
<protein>
    <recommendedName>
        <fullName evidence="2">Heterokaryon incompatibility domain-containing protein</fullName>
    </recommendedName>
</protein>
<keyword evidence="4" id="KW-1185">Reference proteome</keyword>
<feature type="compositionally biased region" description="Low complexity" evidence="1">
    <location>
        <begin position="738"/>
        <end position="758"/>
    </location>
</feature>
<organism evidence="3 4">
    <name type="scientific">Polyplosphaeria fusca</name>
    <dbReference type="NCBI Taxonomy" id="682080"/>
    <lineage>
        <taxon>Eukaryota</taxon>
        <taxon>Fungi</taxon>
        <taxon>Dikarya</taxon>
        <taxon>Ascomycota</taxon>
        <taxon>Pezizomycotina</taxon>
        <taxon>Dothideomycetes</taxon>
        <taxon>Pleosporomycetidae</taxon>
        <taxon>Pleosporales</taxon>
        <taxon>Tetraplosphaeriaceae</taxon>
        <taxon>Polyplosphaeria</taxon>
    </lineage>
</organism>
<dbReference type="PANTHER" id="PTHR24148">
    <property type="entry name" value="ANKYRIN REPEAT DOMAIN-CONTAINING PROTEIN 39 HOMOLOG-RELATED"/>
    <property type="match status" value="1"/>
</dbReference>